<accession>A0A8J6CEA5</accession>
<dbReference type="AlphaFoldDB" id="A0A8J6CEA5"/>
<evidence type="ECO:0000256" key="2">
    <source>
        <dbReference type="SAM" id="Phobius"/>
    </source>
</evidence>
<comment type="caution">
    <text evidence="3">The sequence shown here is derived from an EMBL/GenBank/DDBJ whole genome shotgun (WGS) entry which is preliminary data.</text>
</comment>
<feature type="region of interest" description="Disordered" evidence="1">
    <location>
        <begin position="114"/>
        <end position="135"/>
    </location>
</feature>
<name>A0A8J6CEA5_DIALT</name>
<evidence type="ECO:0000256" key="1">
    <source>
        <dbReference type="SAM" id="MobiDB-lite"/>
    </source>
</evidence>
<keyword evidence="2" id="KW-0812">Transmembrane</keyword>
<feature type="transmembrane region" description="Helical" evidence="2">
    <location>
        <begin position="249"/>
        <end position="268"/>
    </location>
</feature>
<protein>
    <submittedName>
        <fullName evidence="3">Uncharacterized protein</fullName>
    </submittedName>
</protein>
<dbReference type="EMBL" id="JAGTXO010000013">
    <property type="protein sequence ID" value="KAG8464363.1"/>
    <property type="molecule type" value="Genomic_DNA"/>
</dbReference>
<dbReference type="Proteomes" id="UP000751190">
    <property type="component" value="Unassembled WGS sequence"/>
</dbReference>
<reference evidence="3" key="1">
    <citation type="submission" date="2021-05" db="EMBL/GenBank/DDBJ databases">
        <title>The genome of the haptophyte Pavlova lutheri (Diacronema luteri, Pavlovales) - a model for lipid biosynthesis in eukaryotic algae.</title>
        <authorList>
            <person name="Hulatt C.J."/>
            <person name="Posewitz M.C."/>
        </authorList>
    </citation>
    <scope>NUCLEOTIDE SEQUENCE</scope>
    <source>
        <strain evidence="3">NIVA-4/92</strain>
    </source>
</reference>
<gene>
    <name evidence="3" type="ORF">KFE25_003426</name>
</gene>
<feature type="compositionally biased region" description="Basic and acidic residues" evidence="1">
    <location>
        <begin position="125"/>
        <end position="135"/>
    </location>
</feature>
<keyword evidence="2" id="KW-0472">Membrane</keyword>
<keyword evidence="4" id="KW-1185">Reference proteome</keyword>
<evidence type="ECO:0000313" key="4">
    <source>
        <dbReference type="Proteomes" id="UP000751190"/>
    </source>
</evidence>
<sequence>MLAACVVTGTYPDAHFDRARTAQWLATSVDSLSNESVALLGQFAQRLLDADDAKARAETRMRELAAPRGRMAAAEMEELRSALERSQEVAARTAERAQDVFERGVERMQDEAERAVASAQQAYERAQDEAERAEAGHGLEQSQNMLRDAAQADHEAEIAHTEAADAAAAPIPVVSDAAGVARPDAHGVPPIVTDRTAAQHLASASGLEDLSDAALIRGSREAASHPGPVLAAAARKRVDRRGARQWRDVALPVLVLALAAVSVAASWAKRARRTCARALLPGRAADDDGAAGSLRAAMLCAE</sequence>
<organism evidence="3 4">
    <name type="scientific">Diacronema lutheri</name>
    <name type="common">Unicellular marine alga</name>
    <name type="synonym">Monochrysis lutheri</name>
    <dbReference type="NCBI Taxonomy" id="2081491"/>
    <lineage>
        <taxon>Eukaryota</taxon>
        <taxon>Haptista</taxon>
        <taxon>Haptophyta</taxon>
        <taxon>Pavlovophyceae</taxon>
        <taxon>Pavlovales</taxon>
        <taxon>Pavlovaceae</taxon>
        <taxon>Diacronema</taxon>
    </lineage>
</organism>
<evidence type="ECO:0000313" key="3">
    <source>
        <dbReference type="EMBL" id="KAG8464363.1"/>
    </source>
</evidence>
<keyword evidence="2" id="KW-1133">Transmembrane helix</keyword>
<proteinExistence type="predicted"/>